<feature type="chain" id="PRO_5002016517" evidence="2">
    <location>
        <begin position="24"/>
        <end position="71"/>
    </location>
</feature>
<organism evidence="3 4">
    <name type="scientific">Bradyrhizobium japonicum</name>
    <dbReference type="NCBI Taxonomy" id="375"/>
    <lineage>
        <taxon>Bacteria</taxon>
        <taxon>Pseudomonadati</taxon>
        <taxon>Pseudomonadota</taxon>
        <taxon>Alphaproteobacteria</taxon>
        <taxon>Hyphomicrobiales</taxon>
        <taxon>Nitrobacteraceae</taxon>
        <taxon>Bradyrhizobium</taxon>
    </lineage>
</organism>
<gene>
    <name evidence="3" type="ORF">MA20_40090</name>
</gene>
<keyword evidence="2" id="KW-0732">Signal</keyword>
<comment type="caution">
    <text evidence="3">The sequence shown here is derived from an EMBL/GenBank/DDBJ whole genome shotgun (WGS) entry which is preliminary data.</text>
</comment>
<sequence>MRRCLMIGLALAALCAASTLAYARPPTVVSSPGYDRRLQESRSQLGNSPTTTAPGSQSVPAPKRVKKKHPN</sequence>
<feature type="signal peptide" evidence="2">
    <location>
        <begin position="1"/>
        <end position="23"/>
    </location>
</feature>
<evidence type="ECO:0000256" key="1">
    <source>
        <dbReference type="SAM" id="MobiDB-lite"/>
    </source>
</evidence>
<protein>
    <submittedName>
        <fullName evidence="3">Uncharacterized protein</fullName>
    </submittedName>
</protein>
<dbReference type="Proteomes" id="UP000030377">
    <property type="component" value="Unassembled WGS sequence"/>
</dbReference>
<name>A0A0A3XLY8_BRAJP</name>
<reference evidence="3 4" key="1">
    <citation type="submission" date="2014-09" db="EMBL/GenBank/DDBJ databases">
        <title>Draft genome of Bradyrhizobium japonicum Is-34.</title>
        <authorList>
            <person name="Tsurumaru H."/>
            <person name="Yamakawa T."/>
            <person name="Hashimoto S."/>
            <person name="Okizaki K."/>
            <person name="Kanesaki Y."/>
            <person name="Yoshikawa H."/>
            <person name="Yajima S."/>
        </authorList>
    </citation>
    <scope>NUCLEOTIDE SEQUENCE [LARGE SCALE GENOMIC DNA]</scope>
    <source>
        <strain evidence="3 4">Is-34</strain>
    </source>
</reference>
<evidence type="ECO:0000313" key="3">
    <source>
        <dbReference type="EMBL" id="KGT74289.1"/>
    </source>
</evidence>
<accession>A0A0A3XLY8</accession>
<dbReference type="EMBL" id="JRPN01000035">
    <property type="protein sequence ID" value="KGT74289.1"/>
    <property type="molecule type" value="Genomic_DNA"/>
</dbReference>
<evidence type="ECO:0000256" key="2">
    <source>
        <dbReference type="SAM" id="SignalP"/>
    </source>
</evidence>
<feature type="region of interest" description="Disordered" evidence="1">
    <location>
        <begin position="25"/>
        <end position="71"/>
    </location>
</feature>
<dbReference type="AlphaFoldDB" id="A0A0A3XLY8"/>
<proteinExistence type="predicted"/>
<dbReference type="RefSeq" id="WP_028159924.1">
    <property type="nucleotide sequence ID" value="NZ_CP081350.1"/>
</dbReference>
<dbReference type="STRING" id="375.BKD09_RS00665"/>
<feature type="compositionally biased region" description="Polar residues" evidence="1">
    <location>
        <begin position="41"/>
        <end position="59"/>
    </location>
</feature>
<evidence type="ECO:0000313" key="4">
    <source>
        <dbReference type="Proteomes" id="UP000030377"/>
    </source>
</evidence>